<dbReference type="SUPFAM" id="SSF90229">
    <property type="entry name" value="CCCH zinc finger"/>
    <property type="match status" value="1"/>
</dbReference>
<evidence type="ECO:0000256" key="6">
    <source>
        <dbReference type="PROSITE-ProRule" id="PRU00723"/>
    </source>
</evidence>
<dbReference type="Pfam" id="PF00929">
    <property type="entry name" value="RNase_T"/>
    <property type="match status" value="1"/>
</dbReference>
<evidence type="ECO:0000256" key="3">
    <source>
        <dbReference type="ARBA" id="ARBA00022771"/>
    </source>
</evidence>
<feature type="domain" description="C3H1-type" evidence="8">
    <location>
        <begin position="19"/>
        <end position="46"/>
    </location>
</feature>
<name>A0A7S2WPU7_9STRA</name>
<feature type="compositionally biased region" description="Low complexity" evidence="7">
    <location>
        <begin position="134"/>
        <end position="146"/>
    </location>
</feature>
<dbReference type="PROSITE" id="PS50103">
    <property type="entry name" value="ZF_C3H1"/>
    <property type="match status" value="1"/>
</dbReference>
<dbReference type="AlphaFoldDB" id="A0A7S2WPU7"/>
<dbReference type="GO" id="GO:0004527">
    <property type="term" value="F:exonuclease activity"/>
    <property type="evidence" value="ECO:0007669"/>
    <property type="project" value="InterPro"/>
</dbReference>
<feature type="compositionally biased region" description="Gly residues" evidence="7">
    <location>
        <begin position="84"/>
        <end position="93"/>
    </location>
</feature>
<feature type="compositionally biased region" description="Low complexity" evidence="7">
    <location>
        <begin position="1"/>
        <end position="19"/>
    </location>
</feature>
<dbReference type="Gene3D" id="4.10.1000.10">
    <property type="entry name" value="Zinc finger, CCCH-type"/>
    <property type="match status" value="1"/>
</dbReference>
<feature type="zinc finger region" description="C3H1-type" evidence="6">
    <location>
        <begin position="19"/>
        <end position="46"/>
    </location>
</feature>
<feature type="region of interest" description="Disordered" evidence="7">
    <location>
        <begin position="1"/>
        <end position="22"/>
    </location>
</feature>
<evidence type="ECO:0000256" key="5">
    <source>
        <dbReference type="ARBA" id="ARBA00022833"/>
    </source>
</evidence>
<feature type="compositionally biased region" description="Basic and acidic residues" evidence="7">
    <location>
        <begin position="40"/>
        <end position="51"/>
    </location>
</feature>
<dbReference type="InterPro" id="IPR036397">
    <property type="entry name" value="RNaseH_sf"/>
</dbReference>
<keyword evidence="1" id="KW-0540">Nuclease</keyword>
<evidence type="ECO:0000256" key="2">
    <source>
        <dbReference type="ARBA" id="ARBA00022723"/>
    </source>
</evidence>
<keyword evidence="5 6" id="KW-0862">Zinc</keyword>
<evidence type="ECO:0000256" key="4">
    <source>
        <dbReference type="ARBA" id="ARBA00022801"/>
    </source>
</evidence>
<dbReference type="PANTHER" id="PTHR12801">
    <property type="entry name" value="RNA EXONUCLEASE REXO1 / RECO3 FAMILY MEMBER-RELATED"/>
    <property type="match status" value="1"/>
</dbReference>
<dbReference type="InterPro" id="IPR047021">
    <property type="entry name" value="REXO1/3/4-like"/>
</dbReference>
<dbReference type="GO" id="GO:0003676">
    <property type="term" value="F:nucleic acid binding"/>
    <property type="evidence" value="ECO:0007669"/>
    <property type="project" value="InterPro"/>
</dbReference>
<dbReference type="InterPro" id="IPR013520">
    <property type="entry name" value="Ribonucl_H"/>
</dbReference>
<gene>
    <name evidence="9" type="ORF">RMAR1173_LOCUS14456</name>
</gene>
<evidence type="ECO:0000256" key="1">
    <source>
        <dbReference type="ARBA" id="ARBA00022722"/>
    </source>
</evidence>
<dbReference type="SMART" id="SM00356">
    <property type="entry name" value="ZnF_C3H1"/>
    <property type="match status" value="1"/>
</dbReference>
<dbReference type="InterPro" id="IPR036855">
    <property type="entry name" value="Znf_CCCH_sf"/>
</dbReference>
<feature type="compositionally biased region" description="Basic and acidic residues" evidence="7">
    <location>
        <begin position="66"/>
        <end position="77"/>
    </location>
</feature>
<feature type="compositionally biased region" description="Polar residues" evidence="7">
    <location>
        <begin position="281"/>
        <end position="297"/>
    </location>
</feature>
<feature type="compositionally biased region" description="Low complexity" evidence="7">
    <location>
        <begin position="313"/>
        <end position="323"/>
    </location>
</feature>
<evidence type="ECO:0000259" key="8">
    <source>
        <dbReference type="PROSITE" id="PS50103"/>
    </source>
</evidence>
<dbReference type="Pfam" id="PF00642">
    <property type="entry name" value="zf-CCCH"/>
    <property type="match status" value="1"/>
</dbReference>
<evidence type="ECO:0000256" key="7">
    <source>
        <dbReference type="SAM" id="MobiDB-lite"/>
    </source>
</evidence>
<dbReference type="SMART" id="SM00479">
    <property type="entry name" value="EXOIII"/>
    <property type="match status" value="1"/>
</dbReference>
<keyword evidence="2 6" id="KW-0479">Metal-binding</keyword>
<reference evidence="9" key="1">
    <citation type="submission" date="2021-01" db="EMBL/GenBank/DDBJ databases">
        <authorList>
            <person name="Corre E."/>
            <person name="Pelletier E."/>
            <person name="Niang G."/>
            <person name="Scheremetjew M."/>
            <person name="Finn R."/>
            <person name="Kale V."/>
            <person name="Holt S."/>
            <person name="Cochrane G."/>
            <person name="Meng A."/>
            <person name="Brown T."/>
            <person name="Cohen L."/>
        </authorList>
    </citation>
    <scope>NUCLEOTIDE SEQUENCE</scope>
    <source>
        <strain evidence="9">CCMP1243</strain>
    </source>
</reference>
<dbReference type="Gene3D" id="3.30.420.10">
    <property type="entry name" value="Ribonuclease H-like superfamily/Ribonuclease H"/>
    <property type="match status" value="1"/>
</dbReference>
<keyword evidence="3 6" id="KW-0863">Zinc-finger</keyword>
<dbReference type="EMBL" id="HBHJ01021886">
    <property type="protein sequence ID" value="CAD9699059.1"/>
    <property type="molecule type" value="Transcribed_RNA"/>
</dbReference>
<proteinExistence type="predicted"/>
<accession>A0A7S2WPU7</accession>
<evidence type="ECO:0000313" key="9">
    <source>
        <dbReference type="EMBL" id="CAD9699059.1"/>
    </source>
</evidence>
<dbReference type="GO" id="GO:0008270">
    <property type="term" value="F:zinc ion binding"/>
    <property type="evidence" value="ECO:0007669"/>
    <property type="project" value="UniProtKB-KW"/>
</dbReference>
<dbReference type="InterPro" id="IPR000571">
    <property type="entry name" value="Znf_CCCH"/>
</dbReference>
<feature type="region of interest" description="Disordered" evidence="7">
    <location>
        <begin position="35"/>
        <end position="323"/>
    </location>
</feature>
<feature type="compositionally biased region" description="Basic residues" evidence="7">
    <location>
        <begin position="52"/>
        <end position="65"/>
    </location>
</feature>
<dbReference type="PANTHER" id="PTHR12801:SF159">
    <property type="entry name" value="C3H1-TYPE DOMAIN-CONTAINING PROTEIN"/>
    <property type="match status" value="1"/>
</dbReference>
<dbReference type="GO" id="GO:0005634">
    <property type="term" value="C:nucleus"/>
    <property type="evidence" value="ECO:0007669"/>
    <property type="project" value="TreeGrafter"/>
</dbReference>
<dbReference type="SUPFAM" id="SSF53098">
    <property type="entry name" value="Ribonuclease H-like"/>
    <property type="match status" value="1"/>
</dbReference>
<protein>
    <recommendedName>
        <fullName evidence="8">C3H1-type domain-containing protein</fullName>
    </recommendedName>
</protein>
<feature type="compositionally biased region" description="Low complexity" evidence="7">
    <location>
        <begin position="255"/>
        <end position="268"/>
    </location>
</feature>
<dbReference type="InterPro" id="IPR012337">
    <property type="entry name" value="RNaseH-like_sf"/>
</dbReference>
<organism evidence="9">
    <name type="scientific">Rhizochromulina marina</name>
    <dbReference type="NCBI Taxonomy" id="1034831"/>
    <lineage>
        <taxon>Eukaryota</taxon>
        <taxon>Sar</taxon>
        <taxon>Stramenopiles</taxon>
        <taxon>Ochrophyta</taxon>
        <taxon>Dictyochophyceae</taxon>
        <taxon>Rhizochromulinales</taxon>
        <taxon>Rhizochromulina</taxon>
    </lineage>
</organism>
<sequence>MADPAASTTAKPSAEAAAKPSREVCRFYLQGQCKFGPDCRNLHPPDAEIRPAPKKGRSSGRRGGRDHRENRDGDRGTAPHRGRGSGGGGGGRGTTRKDRGAPASSKARHTPLDTASVETGGEPTPQQQMDLVTSRPSPMMAPAPSRQGPRPETFASKLMGLSLSDAPIRTASAPPAEQFKDRKPIHVPVKTSLRYGGPAHPTQEDSGQQDHPLAREDEEEEEEAAATLEHGEAPNAGGGRESAQGTRSHAEKGDPLASSKAAAGKLAPTGVPSEGVPPEPTSSVDQSDNPEATSSNREGGAAPGAATQRHQHSPQQQAQLQGAAVYAAAASRFPGRGTTAAPQVMSHGGMPPPRPPQGSMMPGHGTVAAVPPAQRGMPAHQAYPSGMVLQPGPGSYYPVAAATLPTGAQAGASGGASATAPAELNAAPQGFNPSGAAAGGGYPMMSMAQMTIPPLPPPAQVPVLRPDVPVFCIDVECVATGQQHHERSVAQIGMVDAFGNFVLNVFVRPEKPVVSYLTPLTGVTKEKLDQHGMPEKEALELLRGKLAPNCVIIGMNIRKDIEWLGLEQDKDFSSLIDLADVFRVWNAKYGSFTYFGLDHVVTCWLNVPRAGAGNHDALEDAYLSMALFNYYRQLQFNNVTAVIQQLQWRTLNTPIAPSFAKSHPTFEGCCMGNRRTCKCGAPFFS</sequence>
<keyword evidence="4" id="KW-0378">Hydrolase</keyword>